<feature type="compositionally biased region" description="Basic and acidic residues" evidence="7">
    <location>
        <begin position="234"/>
        <end position="251"/>
    </location>
</feature>
<dbReference type="PANTHER" id="PTHR31760">
    <property type="entry name" value="S-ADENOSYL-L-METHIONINE-DEPENDENT METHYLTRANSFERASES SUPERFAMILY PROTEIN"/>
    <property type="match status" value="1"/>
</dbReference>
<evidence type="ECO:0000256" key="1">
    <source>
        <dbReference type="ARBA" id="ARBA00022490"/>
    </source>
</evidence>
<evidence type="ECO:0000256" key="5">
    <source>
        <dbReference type="ARBA" id="ARBA00022691"/>
    </source>
</evidence>
<organism evidence="8 9">
    <name type="scientific">Candidatus Fervidibacter sacchari</name>
    <dbReference type="NCBI Taxonomy" id="1448929"/>
    <lineage>
        <taxon>Bacteria</taxon>
        <taxon>Candidatus Fervidibacterota</taxon>
        <taxon>Candidatus Fervidibacter</taxon>
    </lineage>
</organism>
<feature type="region of interest" description="Disordered" evidence="7">
    <location>
        <begin position="228"/>
        <end position="251"/>
    </location>
</feature>
<comment type="function">
    <text evidence="6">Specifically methylates the N7 position of a guanine in 16S rRNA.</text>
</comment>
<name>A0ABT2ETS2_9BACT</name>
<feature type="binding site" evidence="6">
    <location>
        <position position="86"/>
    </location>
    <ligand>
        <name>S-adenosyl-L-methionine</name>
        <dbReference type="ChEBI" id="CHEBI:59789"/>
    </ligand>
</feature>
<dbReference type="InterPro" id="IPR029063">
    <property type="entry name" value="SAM-dependent_MTases_sf"/>
</dbReference>
<keyword evidence="9" id="KW-1185">Reference proteome</keyword>
<dbReference type="NCBIfam" id="TIGR00138">
    <property type="entry name" value="rsmG_gidB"/>
    <property type="match status" value="1"/>
</dbReference>
<reference evidence="8 9" key="1">
    <citation type="submission" date="2022-08" db="EMBL/GenBank/DDBJ databases">
        <title>Bacterial and archaeal communities from various locations to study Microbial Dark Matter (Phase II).</title>
        <authorList>
            <person name="Stepanauskas R."/>
        </authorList>
    </citation>
    <scope>NUCLEOTIDE SEQUENCE [LARGE SCALE GENOMIC DNA]</scope>
    <source>
        <strain evidence="8 9">PD1</strain>
    </source>
</reference>
<dbReference type="PANTHER" id="PTHR31760:SF0">
    <property type="entry name" value="S-ADENOSYL-L-METHIONINE-DEPENDENT METHYLTRANSFERASES SUPERFAMILY PROTEIN"/>
    <property type="match status" value="1"/>
</dbReference>
<dbReference type="Pfam" id="PF02527">
    <property type="entry name" value="GidB"/>
    <property type="match status" value="1"/>
</dbReference>
<evidence type="ECO:0000256" key="3">
    <source>
        <dbReference type="ARBA" id="ARBA00022603"/>
    </source>
</evidence>
<dbReference type="Gene3D" id="3.40.50.150">
    <property type="entry name" value="Vaccinia Virus protein VP39"/>
    <property type="match status" value="1"/>
</dbReference>
<accession>A0ABT2ETS2</accession>
<sequence>MEIDKTLKRLEEGLAHWNIALDKVQRERFRRLTQLLLEWNERLSLTSITEPERIAIEHYLDSVAPLAFNLIGEETAVVDVGTGAGFPGLPLAIMCPKVSFTLIDATRKKVTYLQSVCSELGLTNVEVVWGRAEELAHQKAFREGFDVAVARAFGALDIVWECTIPFVKVGGIAIAYKGPKVDEELEIGKLTAPLVGGKVETVHKFILPTSELRRTLVIARKVESTHHRFPRRPGIPEKRPLRSLIKDKNAA</sequence>
<proteinExistence type="inferred from homology"/>
<dbReference type="CDD" id="cd02440">
    <property type="entry name" value="AdoMet_MTases"/>
    <property type="match status" value="1"/>
</dbReference>
<feature type="binding site" evidence="6">
    <location>
        <begin position="132"/>
        <end position="133"/>
    </location>
    <ligand>
        <name>S-adenosyl-L-methionine</name>
        <dbReference type="ChEBI" id="CHEBI:59789"/>
    </ligand>
</feature>
<feature type="binding site" evidence="6">
    <location>
        <begin position="104"/>
        <end position="106"/>
    </location>
    <ligand>
        <name>S-adenosyl-L-methionine</name>
        <dbReference type="ChEBI" id="CHEBI:59789"/>
    </ligand>
</feature>
<evidence type="ECO:0000256" key="4">
    <source>
        <dbReference type="ARBA" id="ARBA00022679"/>
    </source>
</evidence>
<dbReference type="GO" id="GO:0008168">
    <property type="term" value="F:methyltransferase activity"/>
    <property type="evidence" value="ECO:0007669"/>
    <property type="project" value="UniProtKB-KW"/>
</dbReference>
<comment type="subcellular location">
    <subcellularLocation>
        <location evidence="6">Cytoplasm</location>
    </subcellularLocation>
</comment>
<evidence type="ECO:0000256" key="2">
    <source>
        <dbReference type="ARBA" id="ARBA00022552"/>
    </source>
</evidence>
<keyword evidence="1 6" id="KW-0963">Cytoplasm</keyword>
<evidence type="ECO:0000313" key="8">
    <source>
        <dbReference type="EMBL" id="MCS3921054.1"/>
    </source>
</evidence>
<comment type="caution">
    <text evidence="8">The sequence shown here is derived from an EMBL/GenBank/DDBJ whole genome shotgun (WGS) entry which is preliminary data.</text>
</comment>
<keyword evidence="4 6" id="KW-0808">Transferase</keyword>
<keyword evidence="3 6" id="KW-0489">Methyltransferase</keyword>
<dbReference type="RefSeq" id="WP_020249965.1">
    <property type="nucleotide sequence ID" value="NZ_CP130454.1"/>
</dbReference>
<evidence type="ECO:0000256" key="7">
    <source>
        <dbReference type="SAM" id="MobiDB-lite"/>
    </source>
</evidence>
<comment type="similarity">
    <text evidence="6">Belongs to the methyltransferase superfamily. RNA methyltransferase RsmG family.</text>
</comment>
<dbReference type="HAMAP" id="MF_00074">
    <property type="entry name" value="16SrRNA_methyltr_G"/>
    <property type="match status" value="1"/>
</dbReference>
<dbReference type="InterPro" id="IPR003682">
    <property type="entry name" value="rRNA_ssu_MeTfrase_G"/>
</dbReference>
<gene>
    <name evidence="6" type="primary">rsmG</name>
    <name evidence="8" type="ORF">M2350_003495</name>
</gene>
<dbReference type="Proteomes" id="UP001204798">
    <property type="component" value="Unassembled WGS sequence"/>
</dbReference>
<protein>
    <recommendedName>
        <fullName evidence="6">Ribosomal RNA small subunit methyltransferase G</fullName>
        <ecNumber evidence="6">2.1.1.-</ecNumber>
    </recommendedName>
    <alternativeName>
        <fullName evidence="6">16S rRNA 7-methylguanosine methyltransferase</fullName>
        <shortName evidence="6">16S rRNA m7G methyltransferase</shortName>
    </alternativeName>
</protein>
<evidence type="ECO:0000256" key="6">
    <source>
        <dbReference type="HAMAP-Rule" id="MF_00074"/>
    </source>
</evidence>
<keyword evidence="2 6" id="KW-0698">rRNA processing</keyword>
<feature type="binding site" evidence="6">
    <location>
        <position position="81"/>
    </location>
    <ligand>
        <name>S-adenosyl-L-methionine</name>
        <dbReference type="ChEBI" id="CHEBI:59789"/>
    </ligand>
</feature>
<dbReference type="EMBL" id="JANUCP010000009">
    <property type="protein sequence ID" value="MCS3921054.1"/>
    <property type="molecule type" value="Genomic_DNA"/>
</dbReference>
<dbReference type="GO" id="GO:0032259">
    <property type="term" value="P:methylation"/>
    <property type="evidence" value="ECO:0007669"/>
    <property type="project" value="UniProtKB-KW"/>
</dbReference>
<dbReference type="PIRSF" id="PIRSF003078">
    <property type="entry name" value="GidB"/>
    <property type="match status" value="1"/>
</dbReference>
<feature type="binding site" evidence="6">
    <location>
        <position position="151"/>
    </location>
    <ligand>
        <name>S-adenosyl-L-methionine</name>
        <dbReference type="ChEBI" id="CHEBI:59789"/>
    </ligand>
</feature>
<dbReference type="SUPFAM" id="SSF53335">
    <property type="entry name" value="S-adenosyl-L-methionine-dependent methyltransferases"/>
    <property type="match status" value="1"/>
</dbReference>
<keyword evidence="5 6" id="KW-0949">S-adenosyl-L-methionine</keyword>
<dbReference type="EC" id="2.1.1.-" evidence="6"/>
<evidence type="ECO:0000313" key="9">
    <source>
        <dbReference type="Proteomes" id="UP001204798"/>
    </source>
</evidence>